<organism evidence="3 4">
    <name type="scientific">Pedobacter chitinilyticus</name>
    <dbReference type="NCBI Taxonomy" id="2233776"/>
    <lineage>
        <taxon>Bacteria</taxon>
        <taxon>Pseudomonadati</taxon>
        <taxon>Bacteroidota</taxon>
        <taxon>Sphingobacteriia</taxon>
        <taxon>Sphingobacteriales</taxon>
        <taxon>Sphingobacteriaceae</taxon>
        <taxon>Pedobacter</taxon>
    </lineage>
</organism>
<dbReference type="AlphaFoldDB" id="A0A443YQX3"/>
<dbReference type="Pfam" id="PF01965">
    <property type="entry name" value="DJ-1_PfpI"/>
    <property type="match status" value="1"/>
</dbReference>
<evidence type="ECO:0000313" key="3">
    <source>
        <dbReference type="EMBL" id="RWU06195.1"/>
    </source>
</evidence>
<gene>
    <name evidence="3" type="ORF">DPV69_12945</name>
</gene>
<dbReference type="InterPro" id="IPR006286">
    <property type="entry name" value="C56_PfpI-like"/>
</dbReference>
<dbReference type="Proteomes" id="UP000284120">
    <property type="component" value="Unassembled WGS sequence"/>
</dbReference>
<name>A0A443YQX3_9SPHI</name>
<feature type="domain" description="DJ-1/PfpI" evidence="2">
    <location>
        <begin position="7"/>
        <end position="175"/>
    </location>
</feature>
<dbReference type="RefSeq" id="WP_113647813.1">
    <property type="nucleotide sequence ID" value="NZ_QMHN01000004.1"/>
</dbReference>
<comment type="similarity">
    <text evidence="1">Belongs to the peptidase C56 family.</text>
</comment>
<dbReference type="SUPFAM" id="SSF52317">
    <property type="entry name" value="Class I glutamine amidotransferase-like"/>
    <property type="match status" value="1"/>
</dbReference>
<dbReference type="EMBL" id="SAYW01000004">
    <property type="protein sequence ID" value="RWU06195.1"/>
    <property type="molecule type" value="Genomic_DNA"/>
</dbReference>
<dbReference type="GO" id="GO:0016740">
    <property type="term" value="F:transferase activity"/>
    <property type="evidence" value="ECO:0007669"/>
    <property type="project" value="UniProtKB-KW"/>
</dbReference>
<dbReference type="PANTHER" id="PTHR42733">
    <property type="entry name" value="DJ-1 PROTEIN"/>
    <property type="match status" value="1"/>
</dbReference>
<keyword evidence="3" id="KW-0808">Transferase</keyword>
<comment type="caution">
    <text evidence="3">The sequence shown here is derived from an EMBL/GenBank/DDBJ whole genome shotgun (WGS) entry which is preliminary data.</text>
</comment>
<proteinExistence type="inferred from homology"/>
<evidence type="ECO:0000259" key="2">
    <source>
        <dbReference type="Pfam" id="PF01965"/>
    </source>
</evidence>
<keyword evidence="4" id="KW-1185">Reference proteome</keyword>
<evidence type="ECO:0000313" key="4">
    <source>
        <dbReference type="Proteomes" id="UP000284120"/>
    </source>
</evidence>
<reference evidence="3 4" key="1">
    <citation type="submission" date="2018-06" db="EMBL/GenBank/DDBJ databases">
        <title>Pedobacter endophyticus sp. nov., an endophytic bacterium isolated from a leaf of Triticum aestivum.</title>
        <authorList>
            <person name="Zhang L."/>
        </authorList>
    </citation>
    <scope>NUCLEOTIDE SEQUENCE [LARGE SCALE GENOMIC DNA]</scope>
    <source>
        <strain evidence="3 4">CM134L-2</strain>
    </source>
</reference>
<sequence>MGKLSNKNIAILSENGFEESELFEPLNRLKEEGASVRIISSKKGSIKGMKDHQWSREIEVDNAVEEVNVNDFDGLVLPGGVINPDALRANNNAVAFVKDFFRKGKPVAAICHGPQTLINAEVVEGRKMTSYKSIKKDLVNAGANWVDEEVVVDQGLVTSRSPEDLPAFNDKMVEEFAEGIHEKQHA</sequence>
<dbReference type="Gene3D" id="3.40.50.880">
    <property type="match status" value="1"/>
</dbReference>
<dbReference type="PROSITE" id="PS51276">
    <property type="entry name" value="PEPTIDASE_C56_PFPI"/>
    <property type="match status" value="1"/>
</dbReference>
<protein>
    <submittedName>
        <fullName evidence="3">Type 1 glutamine amidotransferase</fullName>
    </submittedName>
</protein>
<dbReference type="InterPro" id="IPR002818">
    <property type="entry name" value="DJ-1/PfpI"/>
</dbReference>
<dbReference type="PANTHER" id="PTHR42733:SF12">
    <property type="entry name" value="PROTEINASE"/>
    <property type="match status" value="1"/>
</dbReference>
<accession>A0A443YQX3</accession>
<dbReference type="CDD" id="cd03134">
    <property type="entry name" value="GATase1_PfpI_like"/>
    <property type="match status" value="1"/>
</dbReference>
<dbReference type="NCBIfam" id="TIGR01382">
    <property type="entry name" value="PfpI"/>
    <property type="match status" value="1"/>
</dbReference>
<dbReference type="OrthoDB" id="9792284at2"/>
<dbReference type="InterPro" id="IPR029062">
    <property type="entry name" value="Class_I_gatase-like"/>
</dbReference>
<evidence type="ECO:0000256" key="1">
    <source>
        <dbReference type="ARBA" id="ARBA00008542"/>
    </source>
</evidence>
<keyword evidence="3" id="KW-0315">Glutamine amidotransferase</keyword>